<keyword evidence="2" id="KW-1185">Reference proteome</keyword>
<organism evidence="1 2">
    <name type="scientific">Exiguobacterium profundum</name>
    <dbReference type="NCBI Taxonomy" id="307643"/>
    <lineage>
        <taxon>Bacteria</taxon>
        <taxon>Bacillati</taxon>
        <taxon>Bacillota</taxon>
        <taxon>Bacilli</taxon>
        <taxon>Bacillales</taxon>
        <taxon>Bacillales Family XII. Incertae Sedis</taxon>
        <taxon>Exiguobacterium</taxon>
    </lineage>
</organism>
<name>A0ABY8B0I5_9BACL</name>
<dbReference type="RefSeq" id="WP_078147699.1">
    <property type="nucleotide sequence ID" value="NZ_CAXPIM010000044.1"/>
</dbReference>
<dbReference type="EMBL" id="CP109617">
    <property type="protein sequence ID" value="WED55644.1"/>
    <property type="molecule type" value="Genomic_DNA"/>
</dbReference>
<sequence length="249" mass="28601">MGKQQLIDHLQEASSDGRLTIYMYQKWQKIHGGATVVELLEMYGSWSNVLRLAGLEQQTPRFTKKEMIQMLREAAKEHDSFNSADYRKWAMTNDAPTLTEVVIQFGSWKVALIEANLKSIISFDQKCEIIQSLLDANEELHPLTSTAYAKWAKQNQRPSITKVVRRFGSWSQALDEIGISTRELFTEKQMMDALHEADEHLTALSPWGYEVWQKEKGNRPTLKDIQQMFGSFDVAVREMRQTANQSGGR</sequence>
<dbReference type="GeneID" id="99710422"/>
<gene>
    <name evidence="1" type="ORF">OE059_01975</name>
</gene>
<accession>A0ABY8B0I5</accession>
<evidence type="ECO:0000313" key="2">
    <source>
        <dbReference type="Proteomes" id="UP001219957"/>
    </source>
</evidence>
<dbReference type="Proteomes" id="UP001219957">
    <property type="component" value="Chromosome"/>
</dbReference>
<reference evidence="1 2" key="1">
    <citation type="submission" date="2022-10" db="EMBL/GenBank/DDBJ databases">
        <title>Complete genome sequence of Exiguobacterium profundum TSS-3 isolated from an extremely saline-alkaline spring located in Ixtapa, Chiapas-Mexico.</title>
        <authorList>
            <person name="Rincon-Rosales R."/>
            <person name="Rogel M.A."/>
            <person name="Rincon-Molina C.I."/>
            <person name="Guerrero G."/>
            <person name="Manzano-Gomez L.A."/>
            <person name="Lopez-Lopez A."/>
            <person name="Rincon Molina F.A."/>
            <person name="Martinez-Romero E."/>
        </authorList>
    </citation>
    <scope>NUCLEOTIDE SEQUENCE [LARGE SCALE GENOMIC DNA]</scope>
    <source>
        <strain evidence="1 2">TSS-3</strain>
    </source>
</reference>
<protein>
    <submittedName>
        <fullName evidence="1">Uncharacterized protein</fullName>
    </submittedName>
</protein>
<evidence type="ECO:0000313" key="1">
    <source>
        <dbReference type="EMBL" id="WED55644.1"/>
    </source>
</evidence>
<proteinExistence type="predicted"/>